<feature type="region of interest" description="Disordered" evidence="1">
    <location>
        <begin position="287"/>
        <end position="333"/>
    </location>
</feature>
<dbReference type="EMBL" id="AGNK02004648">
    <property type="status" value="NOT_ANNOTATED_CDS"/>
    <property type="molecule type" value="Genomic_DNA"/>
</dbReference>
<dbReference type="InterPro" id="IPR036047">
    <property type="entry name" value="F-box-like_dom_sf"/>
</dbReference>
<dbReference type="FunCoup" id="K3ZMP2">
    <property type="interactions" value="218"/>
</dbReference>
<dbReference type="PANTHER" id="PTHR35828">
    <property type="entry name" value="OS08G0203800 PROTEIN-RELATED"/>
    <property type="match status" value="1"/>
</dbReference>
<evidence type="ECO:0000313" key="3">
    <source>
        <dbReference type="Proteomes" id="UP000004995"/>
    </source>
</evidence>
<sequence length="333" mass="35803">MSSPRKRCRGAFTASPPPPEATTTPASAPALPSDLVLEVVARSDVATLLRCAASCKPLRRDILNPAFIRRPGRVPGFPANALRPGASSDARRGVPLGEAPRAVRVPRRRRRLRRPPGPLRARDVAPRLVVLRRRHADVPRELGICVYDPMNGGRAFLPDPPEMARYSPDDGFSTYVLLTASDGIGCSFLLLAADFTMLLYPARSVKVLTVSSPDAGGGEWSPVTSAATHRRSHCSLLHADCSAVVLGGAVHWVMYGTGYHLHVLTYDVRAATAGSVELPMDRFPKSYREGNDANLRRRRRRTGSSPCSSGTGSRSPSGGCCPPAQPPFGRCTP</sequence>
<dbReference type="EnsemblPlants" id="KQK93728">
    <property type="protein sequence ID" value="KQK93728"/>
    <property type="gene ID" value="SETIT_027862mg"/>
</dbReference>
<reference evidence="2" key="2">
    <citation type="submission" date="2018-08" db="UniProtKB">
        <authorList>
            <consortium name="EnsemblPlants"/>
        </authorList>
    </citation>
    <scope>IDENTIFICATION</scope>
    <source>
        <strain evidence="2">Yugu1</strain>
    </source>
</reference>
<evidence type="ECO:0008006" key="4">
    <source>
        <dbReference type="Google" id="ProtNLM"/>
    </source>
</evidence>
<evidence type="ECO:0000313" key="2">
    <source>
        <dbReference type="EnsemblPlants" id="KQK93728"/>
    </source>
</evidence>
<accession>K3ZMP2</accession>
<feature type="region of interest" description="Disordered" evidence="1">
    <location>
        <begin position="78"/>
        <end position="118"/>
    </location>
</feature>
<dbReference type="Gramene" id="KQK93728">
    <property type="protein sequence ID" value="KQK93728"/>
    <property type="gene ID" value="SETIT_027862mg"/>
</dbReference>
<dbReference type="HOGENOM" id="CLU_018793_3_2_1"/>
<organism evidence="2 3">
    <name type="scientific">Setaria italica</name>
    <name type="common">Foxtail millet</name>
    <name type="synonym">Panicum italicum</name>
    <dbReference type="NCBI Taxonomy" id="4555"/>
    <lineage>
        <taxon>Eukaryota</taxon>
        <taxon>Viridiplantae</taxon>
        <taxon>Streptophyta</taxon>
        <taxon>Embryophyta</taxon>
        <taxon>Tracheophyta</taxon>
        <taxon>Spermatophyta</taxon>
        <taxon>Magnoliopsida</taxon>
        <taxon>Liliopsida</taxon>
        <taxon>Poales</taxon>
        <taxon>Poaceae</taxon>
        <taxon>PACMAD clade</taxon>
        <taxon>Panicoideae</taxon>
        <taxon>Panicodae</taxon>
        <taxon>Paniceae</taxon>
        <taxon>Cenchrinae</taxon>
        <taxon>Setaria</taxon>
    </lineage>
</organism>
<dbReference type="InParanoid" id="K3ZMP2"/>
<dbReference type="eggNOG" id="ENOG502R6GC">
    <property type="taxonomic scope" value="Eukaryota"/>
</dbReference>
<feature type="compositionally biased region" description="Low complexity" evidence="1">
    <location>
        <begin position="303"/>
        <end position="322"/>
    </location>
</feature>
<feature type="region of interest" description="Disordered" evidence="1">
    <location>
        <begin position="1"/>
        <end position="29"/>
    </location>
</feature>
<dbReference type="PANTHER" id="PTHR35828:SF22">
    <property type="entry name" value="OS10G0103633 PROTEIN"/>
    <property type="match status" value="1"/>
</dbReference>
<protein>
    <recommendedName>
        <fullName evidence="4">F-box domain-containing protein</fullName>
    </recommendedName>
</protein>
<dbReference type="AlphaFoldDB" id="K3ZMP2"/>
<evidence type="ECO:0000256" key="1">
    <source>
        <dbReference type="SAM" id="MobiDB-lite"/>
    </source>
</evidence>
<keyword evidence="3" id="KW-1185">Reference proteome</keyword>
<dbReference type="SUPFAM" id="SSF81383">
    <property type="entry name" value="F-box domain"/>
    <property type="match status" value="1"/>
</dbReference>
<feature type="compositionally biased region" description="Basic residues" evidence="1">
    <location>
        <begin position="104"/>
        <end position="114"/>
    </location>
</feature>
<dbReference type="OMA" id="GAVHWVM"/>
<name>K3ZMP2_SETIT</name>
<reference evidence="3" key="1">
    <citation type="journal article" date="2012" name="Nat. Biotechnol.">
        <title>Reference genome sequence of the model plant Setaria.</title>
        <authorList>
            <person name="Bennetzen J.L."/>
            <person name="Schmutz J."/>
            <person name="Wang H."/>
            <person name="Percifield R."/>
            <person name="Hawkins J."/>
            <person name="Pontaroli A.C."/>
            <person name="Estep M."/>
            <person name="Feng L."/>
            <person name="Vaughn J.N."/>
            <person name="Grimwood J."/>
            <person name="Jenkins J."/>
            <person name="Barry K."/>
            <person name="Lindquist E."/>
            <person name="Hellsten U."/>
            <person name="Deshpande S."/>
            <person name="Wang X."/>
            <person name="Wu X."/>
            <person name="Mitros T."/>
            <person name="Triplett J."/>
            <person name="Yang X."/>
            <person name="Ye C.Y."/>
            <person name="Mauro-Herrera M."/>
            <person name="Wang L."/>
            <person name="Li P."/>
            <person name="Sharma M."/>
            <person name="Sharma R."/>
            <person name="Ronald P.C."/>
            <person name="Panaud O."/>
            <person name="Kellogg E.A."/>
            <person name="Brutnell T.P."/>
            <person name="Doust A.N."/>
            <person name="Tuskan G.A."/>
            <person name="Rokhsar D."/>
            <person name="Devos K.M."/>
        </authorList>
    </citation>
    <scope>NUCLEOTIDE SEQUENCE [LARGE SCALE GENOMIC DNA]</scope>
    <source>
        <strain evidence="3">cv. Yugu1</strain>
    </source>
</reference>
<proteinExistence type="predicted"/>
<dbReference type="Proteomes" id="UP000004995">
    <property type="component" value="Unassembled WGS sequence"/>
</dbReference>